<keyword evidence="3" id="KW-0677">Repeat</keyword>
<dbReference type="EMBL" id="FNXT01001214">
    <property type="protein sequence ID" value="SZX74409.1"/>
    <property type="molecule type" value="Genomic_DNA"/>
</dbReference>
<name>A0A383WBE1_TETOB</name>
<gene>
    <name evidence="4" type="ORF">BQ4739_LOCUS14681</name>
</gene>
<comment type="subcellular location">
    <subcellularLocation>
        <location evidence="1">Cytoplasm</location>
        <location evidence="1">Cytoskeleton</location>
        <location evidence="1">Cilium axoneme</location>
    </subcellularLocation>
</comment>
<dbReference type="InterPro" id="IPR032675">
    <property type="entry name" value="LRR_dom_sf"/>
</dbReference>
<sequence length="189" mass="20631">MPDSLIKLLADGASRITWLPRLPTERMQLLSINTTAIRELHGLPARIDELCCNGTPIQRLPKQLPSCRVLCVNACSQLQQLPEHLPADLVELYCKGCSALQRLPDHLPAGLKTLDCSGCGALRQLPAQLPPALEYLQVFGCTALRQLPELPPSLKVLSCSGCSRLQQVPDASKTQALVLSGWQLHWLSG</sequence>
<keyword evidence="5" id="KW-1185">Reference proteome</keyword>
<dbReference type="PANTHER" id="PTHR47114">
    <property type="match status" value="1"/>
</dbReference>
<dbReference type="GO" id="GO:0005930">
    <property type="term" value="C:axoneme"/>
    <property type="evidence" value="ECO:0007669"/>
    <property type="project" value="UniProtKB-SubCell"/>
</dbReference>
<dbReference type="Gene3D" id="3.80.10.10">
    <property type="entry name" value="Ribonuclease Inhibitor"/>
    <property type="match status" value="1"/>
</dbReference>
<dbReference type="SUPFAM" id="SSF52058">
    <property type="entry name" value="L domain-like"/>
    <property type="match status" value="1"/>
</dbReference>
<evidence type="ECO:0000313" key="4">
    <source>
        <dbReference type="EMBL" id="SZX74409.1"/>
    </source>
</evidence>
<dbReference type="AlphaFoldDB" id="A0A383WBE1"/>
<dbReference type="PANTHER" id="PTHR47114:SF2">
    <property type="entry name" value="OLIGODENDROCYTE-MYELIN GLYCOPROTEIN"/>
    <property type="match status" value="1"/>
</dbReference>
<dbReference type="InterPro" id="IPR051071">
    <property type="entry name" value="LRR-bact_E3_ubiq_ligases"/>
</dbReference>
<evidence type="ECO:0000256" key="3">
    <source>
        <dbReference type="ARBA" id="ARBA00022737"/>
    </source>
</evidence>
<protein>
    <submittedName>
        <fullName evidence="4">Uncharacterized protein</fullName>
    </submittedName>
</protein>
<organism evidence="4 5">
    <name type="scientific">Tetradesmus obliquus</name>
    <name type="common">Green alga</name>
    <name type="synonym">Acutodesmus obliquus</name>
    <dbReference type="NCBI Taxonomy" id="3088"/>
    <lineage>
        <taxon>Eukaryota</taxon>
        <taxon>Viridiplantae</taxon>
        <taxon>Chlorophyta</taxon>
        <taxon>core chlorophytes</taxon>
        <taxon>Chlorophyceae</taxon>
        <taxon>CS clade</taxon>
        <taxon>Sphaeropleales</taxon>
        <taxon>Scenedesmaceae</taxon>
        <taxon>Tetradesmus</taxon>
    </lineage>
</organism>
<proteinExistence type="predicted"/>
<reference evidence="4 5" key="1">
    <citation type="submission" date="2016-10" db="EMBL/GenBank/DDBJ databases">
        <authorList>
            <person name="Cai Z."/>
        </authorList>
    </citation>
    <scope>NUCLEOTIDE SEQUENCE [LARGE SCALE GENOMIC DNA]</scope>
</reference>
<keyword evidence="2" id="KW-0433">Leucine-rich repeat</keyword>
<evidence type="ECO:0000256" key="2">
    <source>
        <dbReference type="ARBA" id="ARBA00022614"/>
    </source>
</evidence>
<evidence type="ECO:0000313" key="5">
    <source>
        <dbReference type="Proteomes" id="UP000256970"/>
    </source>
</evidence>
<accession>A0A383WBE1</accession>
<dbReference type="Proteomes" id="UP000256970">
    <property type="component" value="Unassembled WGS sequence"/>
</dbReference>
<evidence type="ECO:0000256" key="1">
    <source>
        <dbReference type="ARBA" id="ARBA00004430"/>
    </source>
</evidence>